<dbReference type="Proteomes" id="UP001362999">
    <property type="component" value="Unassembled WGS sequence"/>
</dbReference>
<sequence length="496" mass="56410">MDVIGDPIWPQDLKSIEDVVNFLKSDSVPSLVKDIYGFDFIRGRPSYFAYDFTRCLRKDGSYFYAPYIFGRTYSSADRHFKLDGGNNPDTDYYAHFQKQIAELEAFVTELREEDIKKDKETKVVRCTESPEPLRSWHSSLDSIIQVNTINPEFFVEDQGILVSSEPKFATDYPLSVNDWVIIRGAVHCYEDFCEFEPRIFRFMAHEIRVLNFVEALEGQHSQDSSLSSWTSNSSDDGLQHWSDKRYEATMKNLVLGKNFNEDSGQETAKRKYSDLASNSDSTESVSIEAPPPGQGKKKVRFETPCSDSHDESELIMRQSHTGMKTALSSLLSALQTHLERCHNPLFRLVFKRDFAFDSYPSRCVIIPVTNNVLPSELCEPLEITVFGQITKIVNANVFELSAPLFSSPDPVVRTLRLMYDQQLLSLASAMSSLRTSTVEGAQTDVMTVRFNSEPDLQVGQILIVEAVISVLEDEDGPLDYPFYEIEASEFDQVTLY</sequence>
<feature type="compositionally biased region" description="Polar residues" evidence="1">
    <location>
        <begin position="275"/>
        <end position="285"/>
    </location>
</feature>
<feature type="region of interest" description="Disordered" evidence="1">
    <location>
        <begin position="265"/>
        <end position="303"/>
    </location>
</feature>
<evidence type="ECO:0000256" key="1">
    <source>
        <dbReference type="SAM" id="MobiDB-lite"/>
    </source>
</evidence>
<keyword evidence="3" id="KW-1185">Reference proteome</keyword>
<accession>A0AAV9ZZH7</accession>
<gene>
    <name evidence="2" type="ORF">R3P38DRAFT_2799449</name>
</gene>
<evidence type="ECO:0000313" key="2">
    <source>
        <dbReference type="EMBL" id="KAK6996623.1"/>
    </source>
</evidence>
<evidence type="ECO:0000313" key="3">
    <source>
        <dbReference type="Proteomes" id="UP001362999"/>
    </source>
</evidence>
<proteinExistence type="predicted"/>
<comment type="caution">
    <text evidence="2">The sequence shown here is derived from an EMBL/GenBank/DDBJ whole genome shotgun (WGS) entry which is preliminary data.</text>
</comment>
<protein>
    <submittedName>
        <fullName evidence="2">Uncharacterized protein</fullName>
    </submittedName>
</protein>
<reference evidence="2 3" key="1">
    <citation type="journal article" date="2024" name="J Genomics">
        <title>Draft genome sequencing and assembly of Favolaschia claudopus CIRM-BRFM 2984 isolated from oak limbs.</title>
        <authorList>
            <person name="Navarro D."/>
            <person name="Drula E."/>
            <person name="Chaduli D."/>
            <person name="Cazenave R."/>
            <person name="Ahrendt S."/>
            <person name="Wang J."/>
            <person name="Lipzen A."/>
            <person name="Daum C."/>
            <person name="Barry K."/>
            <person name="Grigoriev I.V."/>
            <person name="Favel A."/>
            <person name="Rosso M.N."/>
            <person name="Martin F."/>
        </authorList>
    </citation>
    <scope>NUCLEOTIDE SEQUENCE [LARGE SCALE GENOMIC DNA]</scope>
    <source>
        <strain evidence="2 3">CIRM-BRFM 2984</strain>
    </source>
</reference>
<dbReference type="AlphaFoldDB" id="A0AAV9ZZH7"/>
<name>A0AAV9ZZH7_9AGAR</name>
<dbReference type="EMBL" id="JAWWNJ010000096">
    <property type="protein sequence ID" value="KAK6996623.1"/>
    <property type="molecule type" value="Genomic_DNA"/>
</dbReference>
<organism evidence="2 3">
    <name type="scientific">Favolaschia claudopus</name>
    <dbReference type="NCBI Taxonomy" id="2862362"/>
    <lineage>
        <taxon>Eukaryota</taxon>
        <taxon>Fungi</taxon>
        <taxon>Dikarya</taxon>
        <taxon>Basidiomycota</taxon>
        <taxon>Agaricomycotina</taxon>
        <taxon>Agaricomycetes</taxon>
        <taxon>Agaricomycetidae</taxon>
        <taxon>Agaricales</taxon>
        <taxon>Marasmiineae</taxon>
        <taxon>Mycenaceae</taxon>
        <taxon>Favolaschia</taxon>
    </lineage>
</organism>